<dbReference type="Gene3D" id="1.10.240.10">
    <property type="entry name" value="Tyrosyl-Transfer RNA Synthetase"/>
    <property type="match status" value="1"/>
</dbReference>
<dbReference type="InterPro" id="IPR002307">
    <property type="entry name" value="Tyr-tRNA-ligase"/>
</dbReference>
<evidence type="ECO:0000313" key="11">
    <source>
        <dbReference type="Proteomes" id="UP000177122"/>
    </source>
</evidence>
<protein>
    <recommendedName>
        <fullName evidence="1 8">Tyrosine--tRNA ligase</fullName>
        <ecNumber evidence="1 8">6.1.1.1</ecNumber>
    </recommendedName>
</protein>
<name>A0A1G2CYN8_9BACT</name>
<evidence type="ECO:0000256" key="3">
    <source>
        <dbReference type="ARBA" id="ARBA00022741"/>
    </source>
</evidence>
<evidence type="ECO:0000256" key="9">
    <source>
        <dbReference type="RuleBase" id="RU363036"/>
    </source>
</evidence>
<comment type="caution">
    <text evidence="10">The sequence shown here is derived from an EMBL/GenBank/DDBJ whole genome shotgun (WGS) entry which is preliminary data.</text>
</comment>
<dbReference type="PANTHER" id="PTHR11766">
    <property type="entry name" value="TYROSYL-TRNA SYNTHETASE"/>
    <property type="match status" value="1"/>
</dbReference>
<dbReference type="Pfam" id="PF00579">
    <property type="entry name" value="tRNA-synt_1b"/>
    <property type="match status" value="1"/>
</dbReference>
<evidence type="ECO:0000256" key="6">
    <source>
        <dbReference type="ARBA" id="ARBA00023146"/>
    </source>
</evidence>
<evidence type="ECO:0000256" key="4">
    <source>
        <dbReference type="ARBA" id="ARBA00022840"/>
    </source>
</evidence>
<dbReference type="InterPro" id="IPR014729">
    <property type="entry name" value="Rossmann-like_a/b/a_fold"/>
</dbReference>
<reference evidence="10 11" key="1">
    <citation type="journal article" date="2016" name="Nat. Commun.">
        <title>Thousands of microbial genomes shed light on interconnected biogeochemical processes in an aquifer system.</title>
        <authorList>
            <person name="Anantharaman K."/>
            <person name="Brown C.T."/>
            <person name="Hug L.A."/>
            <person name="Sharon I."/>
            <person name="Castelle C.J."/>
            <person name="Probst A.J."/>
            <person name="Thomas B.C."/>
            <person name="Singh A."/>
            <person name="Wilkins M.J."/>
            <person name="Karaoz U."/>
            <person name="Brodie E.L."/>
            <person name="Williams K.H."/>
            <person name="Hubbard S.S."/>
            <person name="Banfield J.F."/>
        </authorList>
    </citation>
    <scope>NUCLEOTIDE SEQUENCE [LARGE SCALE GENOMIC DNA]</scope>
</reference>
<evidence type="ECO:0000256" key="2">
    <source>
        <dbReference type="ARBA" id="ARBA00022598"/>
    </source>
</evidence>
<dbReference type="GO" id="GO:0005829">
    <property type="term" value="C:cytosol"/>
    <property type="evidence" value="ECO:0007669"/>
    <property type="project" value="TreeGrafter"/>
</dbReference>
<proteinExistence type="inferred from homology"/>
<dbReference type="Gene3D" id="3.40.50.620">
    <property type="entry name" value="HUPs"/>
    <property type="match status" value="2"/>
</dbReference>
<dbReference type="SUPFAM" id="SSF55174">
    <property type="entry name" value="Alpha-L RNA-binding motif"/>
    <property type="match status" value="1"/>
</dbReference>
<evidence type="ECO:0000256" key="8">
    <source>
        <dbReference type="NCBIfam" id="TIGR00234"/>
    </source>
</evidence>
<dbReference type="GO" id="GO:0003723">
    <property type="term" value="F:RNA binding"/>
    <property type="evidence" value="ECO:0007669"/>
    <property type="project" value="InterPro"/>
</dbReference>
<dbReference type="GO" id="GO:0006437">
    <property type="term" value="P:tyrosyl-tRNA aminoacylation"/>
    <property type="evidence" value="ECO:0007669"/>
    <property type="project" value="UniProtKB-UniRule"/>
</dbReference>
<dbReference type="EC" id="6.1.1.1" evidence="1 8"/>
<keyword evidence="6 9" id="KW-0030">Aminoacyl-tRNA synthetase</keyword>
<dbReference type="NCBIfam" id="TIGR00234">
    <property type="entry name" value="tyrS"/>
    <property type="match status" value="1"/>
</dbReference>
<dbReference type="SUPFAM" id="SSF52374">
    <property type="entry name" value="Nucleotidylyl transferase"/>
    <property type="match status" value="1"/>
</dbReference>
<organism evidence="10 11">
    <name type="scientific">Candidatus Lloydbacteria bacterium RIFCSPHIGHO2_01_FULL_49_22</name>
    <dbReference type="NCBI Taxonomy" id="1798658"/>
    <lineage>
        <taxon>Bacteria</taxon>
        <taxon>Candidatus Lloydiibacteriota</taxon>
    </lineage>
</organism>
<evidence type="ECO:0000313" key="10">
    <source>
        <dbReference type="EMBL" id="OGZ06496.1"/>
    </source>
</evidence>
<evidence type="ECO:0000256" key="5">
    <source>
        <dbReference type="ARBA" id="ARBA00022917"/>
    </source>
</evidence>
<evidence type="ECO:0000256" key="1">
    <source>
        <dbReference type="ARBA" id="ARBA00013160"/>
    </source>
</evidence>
<dbReference type="GO" id="GO:0005524">
    <property type="term" value="F:ATP binding"/>
    <property type="evidence" value="ECO:0007669"/>
    <property type="project" value="UniProtKB-KW"/>
</dbReference>
<dbReference type="InterPro" id="IPR036986">
    <property type="entry name" value="S4_RNA-bd_sf"/>
</dbReference>
<dbReference type="Proteomes" id="UP000177122">
    <property type="component" value="Unassembled WGS sequence"/>
</dbReference>
<evidence type="ECO:0000256" key="7">
    <source>
        <dbReference type="ARBA" id="ARBA00048248"/>
    </source>
</evidence>
<dbReference type="Gene3D" id="3.10.290.10">
    <property type="entry name" value="RNA-binding S4 domain"/>
    <property type="match status" value="1"/>
</dbReference>
<dbReference type="InterPro" id="IPR024088">
    <property type="entry name" value="Tyr-tRNA-ligase_bac-type"/>
</dbReference>
<sequence>MEKIDNTKEIEARVDDILTRGVGTFVDPNGVFRKKLIARANGTSNAEIIVKFGVDPTRPDIHLGHAVVLRKLRQMQDMGVKVIFLIGDFTALIGDPTGKSKVRPEVDQAAINENMRTYLDQVDKILLVERDDSGAMKDGRSFSWMRNSDWFYGVTDITPEGASQSALTAEFDGKKINIPIASNSFVSKAVVYENTRMQKSFLSRTAVHSVSLVNMLAVLRKISLAQLIERDMFQDRIKSSEPLFMHEMLYPVMQGIDSDVLAQVYGSCDLEVGGTDQTFNMLIGRKVMEMTKKEAQAVLAFDLLVGLDGKEKMSKSLDNYVGITDEPNDMFGKLMSIPDSVLPKYFELCTYTPVAEVREIEKKLASGKLHPKEVKMDLAEQIVNIYHGAEAGRGARENFVNTFQKKEIPDDIPVVSVARGTLLVDALLTQHIVESKTDFRRLMTDGAIKKNGEEKLTDPQVVINEPIILKIGKHRFVSFDIK</sequence>
<keyword evidence="5 9" id="KW-0648">Protein biosynthesis</keyword>
<gene>
    <name evidence="10" type="ORF">A2845_00015</name>
</gene>
<keyword evidence="4 9" id="KW-0067">ATP-binding</keyword>
<comment type="similarity">
    <text evidence="9">Belongs to the class-I aminoacyl-tRNA synthetase family.</text>
</comment>
<dbReference type="InterPro" id="IPR002305">
    <property type="entry name" value="aa-tRNA-synth_Ic"/>
</dbReference>
<dbReference type="AlphaFoldDB" id="A0A1G2CYN8"/>
<dbReference type="GO" id="GO:0004831">
    <property type="term" value="F:tyrosine-tRNA ligase activity"/>
    <property type="evidence" value="ECO:0007669"/>
    <property type="project" value="UniProtKB-UniRule"/>
</dbReference>
<dbReference type="PANTHER" id="PTHR11766:SF1">
    <property type="entry name" value="TYROSINE--TRNA LIGASE"/>
    <property type="match status" value="1"/>
</dbReference>
<keyword evidence="2 9" id="KW-0436">Ligase</keyword>
<dbReference type="EMBL" id="MHLI01000001">
    <property type="protein sequence ID" value="OGZ06496.1"/>
    <property type="molecule type" value="Genomic_DNA"/>
</dbReference>
<accession>A0A1G2CYN8</accession>
<comment type="catalytic activity">
    <reaction evidence="7">
        <text>tRNA(Tyr) + L-tyrosine + ATP = L-tyrosyl-tRNA(Tyr) + AMP + diphosphate + H(+)</text>
        <dbReference type="Rhea" id="RHEA:10220"/>
        <dbReference type="Rhea" id="RHEA-COMP:9706"/>
        <dbReference type="Rhea" id="RHEA-COMP:9707"/>
        <dbReference type="ChEBI" id="CHEBI:15378"/>
        <dbReference type="ChEBI" id="CHEBI:30616"/>
        <dbReference type="ChEBI" id="CHEBI:33019"/>
        <dbReference type="ChEBI" id="CHEBI:58315"/>
        <dbReference type="ChEBI" id="CHEBI:78442"/>
        <dbReference type="ChEBI" id="CHEBI:78536"/>
        <dbReference type="ChEBI" id="CHEBI:456215"/>
        <dbReference type="EC" id="6.1.1.1"/>
    </reaction>
</comment>
<dbReference type="FunFam" id="1.10.240.10:FF:000006">
    <property type="entry name" value="Tyrosine--tRNA ligase"/>
    <property type="match status" value="1"/>
</dbReference>
<keyword evidence="3 9" id="KW-0547">Nucleotide-binding</keyword>